<evidence type="ECO:0000256" key="2">
    <source>
        <dbReference type="SAM" id="Phobius"/>
    </source>
</evidence>
<feature type="transmembrane region" description="Helical" evidence="2">
    <location>
        <begin position="38"/>
        <end position="57"/>
    </location>
</feature>
<dbReference type="GO" id="GO:0080120">
    <property type="term" value="P:CAAX-box protein maturation"/>
    <property type="evidence" value="ECO:0007669"/>
    <property type="project" value="UniProtKB-ARBA"/>
</dbReference>
<evidence type="ECO:0000256" key="1">
    <source>
        <dbReference type="ARBA" id="ARBA00009067"/>
    </source>
</evidence>
<accession>A0A0R1VKG6</accession>
<keyword evidence="5" id="KW-1185">Reference proteome</keyword>
<feature type="transmembrane region" description="Helical" evidence="2">
    <location>
        <begin position="12"/>
        <end position="32"/>
    </location>
</feature>
<comment type="similarity">
    <text evidence="1">Belongs to the UPF0177 family.</text>
</comment>
<keyword evidence="2" id="KW-0812">Transmembrane</keyword>
<dbReference type="GO" id="GO:0004175">
    <property type="term" value="F:endopeptidase activity"/>
    <property type="evidence" value="ECO:0007669"/>
    <property type="project" value="UniProtKB-ARBA"/>
</dbReference>
<gene>
    <name evidence="4" type="ORF">FC89_GL001492</name>
</gene>
<organism evidence="4 5">
    <name type="scientific">Liquorilactobacillus ghanensis DSM 18630</name>
    <dbReference type="NCBI Taxonomy" id="1423750"/>
    <lineage>
        <taxon>Bacteria</taxon>
        <taxon>Bacillati</taxon>
        <taxon>Bacillota</taxon>
        <taxon>Bacilli</taxon>
        <taxon>Lactobacillales</taxon>
        <taxon>Lactobacillaceae</taxon>
        <taxon>Liquorilactobacillus</taxon>
    </lineage>
</organism>
<dbReference type="Pfam" id="PF02517">
    <property type="entry name" value="Rce1-like"/>
    <property type="match status" value="1"/>
</dbReference>
<evidence type="ECO:0000313" key="4">
    <source>
        <dbReference type="EMBL" id="KRM05781.1"/>
    </source>
</evidence>
<dbReference type="EMBL" id="AZGB01000018">
    <property type="protein sequence ID" value="KRM05781.1"/>
    <property type="molecule type" value="Genomic_DNA"/>
</dbReference>
<protein>
    <recommendedName>
        <fullName evidence="3">CAAX prenyl protease 2/Lysostaphin resistance protein A-like domain-containing protein</fullName>
    </recommendedName>
</protein>
<dbReference type="AlphaFoldDB" id="A0A0R1VKG6"/>
<dbReference type="OrthoDB" id="2237653at2"/>
<reference evidence="4 5" key="1">
    <citation type="journal article" date="2015" name="Genome Announc.">
        <title>Expanding the biotechnology potential of lactobacilli through comparative genomics of 213 strains and associated genera.</title>
        <authorList>
            <person name="Sun Z."/>
            <person name="Harris H.M."/>
            <person name="McCann A."/>
            <person name="Guo C."/>
            <person name="Argimon S."/>
            <person name="Zhang W."/>
            <person name="Yang X."/>
            <person name="Jeffery I.B."/>
            <person name="Cooney J.C."/>
            <person name="Kagawa T.F."/>
            <person name="Liu W."/>
            <person name="Song Y."/>
            <person name="Salvetti E."/>
            <person name="Wrobel A."/>
            <person name="Rasinkangas P."/>
            <person name="Parkhill J."/>
            <person name="Rea M.C."/>
            <person name="O'Sullivan O."/>
            <person name="Ritari J."/>
            <person name="Douillard F.P."/>
            <person name="Paul Ross R."/>
            <person name="Yang R."/>
            <person name="Briner A.E."/>
            <person name="Felis G.E."/>
            <person name="de Vos W.M."/>
            <person name="Barrangou R."/>
            <person name="Klaenhammer T.R."/>
            <person name="Caufield P.W."/>
            <person name="Cui Y."/>
            <person name="Zhang H."/>
            <person name="O'Toole P.W."/>
        </authorList>
    </citation>
    <scope>NUCLEOTIDE SEQUENCE [LARGE SCALE GENOMIC DNA]</scope>
    <source>
        <strain evidence="4 5">DSM 18630</strain>
    </source>
</reference>
<proteinExistence type="inferred from homology"/>
<feature type="transmembrane region" description="Helical" evidence="2">
    <location>
        <begin position="227"/>
        <end position="246"/>
    </location>
</feature>
<dbReference type="RefSeq" id="WP_057872209.1">
    <property type="nucleotide sequence ID" value="NZ_AZGB01000018.1"/>
</dbReference>
<dbReference type="InterPro" id="IPR003675">
    <property type="entry name" value="Rce1/LyrA-like_dom"/>
</dbReference>
<name>A0A0R1VKG6_9LACO</name>
<feature type="domain" description="CAAX prenyl protease 2/Lysostaphin resistance protein A-like" evidence="3">
    <location>
        <begin position="110"/>
        <end position="212"/>
    </location>
</feature>
<keyword evidence="2" id="KW-0472">Membrane</keyword>
<sequence length="256" mass="28774">MHFFKKNFFNKLNMSIIILFLFLFLNSILSTVVSTSSYLYNIFSIIIYALLVLLIIITIGKGGTKLSQTTFLTLRSRLYILPCLIYTLVIVALSGAINNIHIVLGYKIFNALIMLLLGISIGLFEEFYCRGLLFNLALSYLPSTKHHLLLTSFISSVIFSLLHLLNLSSGQDFNATLQQSLIAFSLGFSFAAMRVAFNGIVIPIIIHSLIDIQPNINGNMVANEWKTICLIFLPLLLLDVLCLNHYDKKLQKVSVD</sequence>
<feature type="transmembrane region" description="Helical" evidence="2">
    <location>
        <begin position="148"/>
        <end position="169"/>
    </location>
</feature>
<keyword evidence="2" id="KW-1133">Transmembrane helix</keyword>
<comment type="caution">
    <text evidence="4">The sequence shown here is derived from an EMBL/GenBank/DDBJ whole genome shotgun (WGS) entry which is preliminary data.</text>
</comment>
<dbReference type="STRING" id="1423750.FC89_GL001492"/>
<dbReference type="GeneID" id="98319493"/>
<evidence type="ECO:0000313" key="5">
    <source>
        <dbReference type="Proteomes" id="UP000051451"/>
    </source>
</evidence>
<dbReference type="PATRIC" id="fig|1423750.3.peg.1531"/>
<evidence type="ECO:0000259" key="3">
    <source>
        <dbReference type="Pfam" id="PF02517"/>
    </source>
</evidence>
<feature type="transmembrane region" description="Helical" evidence="2">
    <location>
        <begin position="181"/>
        <end position="206"/>
    </location>
</feature>
<feature type="transmembrane region" description="Helical" evidence="2">
    <location>
        <begin position="78"/>
        <end position="102"/>
    </location>
</feature>
<feature type="transmembrane region" description="Helical" evidence="2">
    <location>
        <begin position="108"/>
        <end position="128"/>
    </location>
</feature>
<dbReference type="Proteomes" id="UP000051451">
    <property type="component" value="Unassembled WGS sequence"/>
</dbReference>